<reference evidence="2" key="1">
    <citation type="submission" date="2018-05" db="EMBL/GenBank/DDBJ databases">
        <authorList>
            <person name="Lanie J.A."/>
            <person name="Ng W.-L."/>
            <person name="Kazmierczak K.M."/>
            <person name="Andrzejewski T.M."/>
            <person name="Davidsen T.M."/>
            <person name="Wayne K.J."/>
            <person name="Tettelin H."/>
            <person name="Glass J.I."/>
            <person name="Rusch D."/>
            <person name="Podicherti R."/>
            <person name="Tsui H.-C.T."/>
            <person name="Winkler M.E."/>
        </authorList>
    </citation>
    <scope>NUCLEOTIDE SEQUENCE</scope>
</reference>
<sequence>MPGEWVSFMTGGKIIFVLGVGSSVAMAIFALMMFLK</sequence>
<dbReference type="EMBL" id="UINC01087999">
    <property type="protein sequence ID" value="SVC37842.1"/>
    <property type="molecule type" value="Genomic_DNA"/>
</dbReference>
<accession>A0A382LRY5</accession>
<keyword evidence="1" id="KW-1133">Transmembrane helix</keyword>
<feature type="non-terminal residue" evidence="2">
    <location>
        <position position="36"/>
    </location>
</feature>
<proteinExistence type="predicted"/>
<protein>
    <submittedName>
        <fullName evidence="2">Uncharacterized protein</fullName>
    </submittedName>
</protein>
<gene>
    <name evidence="2" type="ORF">METZ01_LOCUS290696</name>
</gene>
<keyword evidence="1" id="KW-0472">Membrane</keyword>
<evidence type="ECO:0000256" key="1">
    <source>
        <dbReference type="SAM" id="Phobius"/>
    </source>
</evidence>
<feature type="transmembrane region" description="Helical" evidence="1">
    <location>
        <begin position="14"/>
        <end position="35"/>
    </location>
</feature>
<organism evidence="2">
    <name type="scientific">marine metagenome</name>
    <dbReference type="NCBI Taxonomy" id="408172"/>
    <lineage>
        <taxon>unclassified sequences</taxon>
        <taxon>metagenomes</taxon>
        <taxon>ecological metagenomes</taxon>
    </lineage>
</organism>
<name>A0A382LRY5_9ZZZZ</name>
<dbReference type="AlphaFoldDB" id="A0A382LRY5"/>
<evidence type="ECO:0000313" key="2">
    <source>
        <dbReference type="EMBL" id="SVC37842.1"/>
    </source>
</evidence>
<keyword evidence="1" id="KW-0812">Transmembrane</keyword>